<dbReference type="NCBIfam" id="TIGR02778">
    <property type="entry name" value="ligD_pol"/>
    <property type="match status" value="1"/>
</dbReference>
<dbReference type="PANTHER" id="PTHR42705">
    <property type="entry name" value="BIFUNCTIONAL NON-HOMOLOGOUS END JOINING PROTEIN LIGD"/>
    <property type="match status" value="1"/>
</dbReference>
<sequence>MTAPFIMLQVEGHDVKLSNPNKLLWPALQITKADYLMKLLQLAPYLLPACANRYLTTIRYPSGVPGESFYQKNCPDSAPAFVERAMHGDIRYVLLNNTATLLWLANLACIEFHPSLHTVDNPLPEQWIIDLDPSVTVEPRIMEAAMLVGELLSSLGINSIPKTSGATGIQIIVPISKGPTFDELKGLGLFVARYLCDRHPNLFTIERLKKHRGTRIYIDYAQHDAGRTIAAAYTPRATPYASVSTPLTWEEVARNPSPQQFTLLNAAERLNQVGNLLTQVPPQHMEPILLALKQR</sequence>
<dbReference type="InterPro" id="IPR014145">
    <property type="entry name" value="LigD_pol_dom"/>
</dbReference>
<evidence type="ECO:0000259" key="1">
    <source>
        <dbReference type="Pfam" id="PF21686"/>
    </source>
</evidence>
<dbReference type="RefSeq" id="WP_192024708.1">
    <property type="nucleotide sequence ID" value="NZ_JACYTN010000004.1"/>
</dbReference>
<keyword evidence="2" id="KW-0436">Ligase</keyword>
<dbReference type="InterPro" id="IPR052171">
    <property type="entry name" value="NHEJ_LigD"/>
</dbReference>
<dbReference type="PANTHER" id="PTHR42705:SF2">
    <property type="entry name" value="BIFUNCTIONAL NON-HOMOLOGOUS END JOINING PROTEIN LIGD"/>
    <property type="match status" value="1"/>
</dbReference>
<dbReference type="GO" id="GO:0003910">
    <property type="term" value="F:DNA ligase (ATP) activity"/>
    <property type="evidence" value="ECO:0007669"/>
    <property type="project" value="UniProtKB-EC"/>
</dbReference>
<evidence type="ECO:0000313" key="2">
    <source>
        <dbReference type="EMBL" id="MBD8498313.1"/>
    </source>
</evidence>
<reference evidence="2 3" key="1">
    <citation type="submission" date="2020-09" db="EMBL/GenBank/DDBJ databases">
        <title>Paenibacillus sp. CAU 1523 isolated from sand of Haeundae Beach.</title>
        <authorList>
            <person name="Kim W."/>
        </authorList>
    </citation>
    <scope>NUCLEOTIDE SEQUENCE [LARGE SCALE GENOMIC DNA]</scope>
    <source>
        <strain evidence="2 3">CAU 1523</strain>
    </source>
</reference>
<dbReference type="Proteomes" id="UP000634529">
    <property type="component" value="Unassembled WGS sequence"/>
</dbReference>
<feature type="domain" description="DNA ligase D polymerase" evidence="1">
    <location>
        <begin position="31"/>
        <end position="276"/>
    </location>
</feature>
<gene>
    <name evidence="2" type="primary">ligD</name>
    <name evidence="2" type="ORF">IFO66_08310</name>
</gene>
<dbReference type="CDD" id="cd04861">
    <property type="entry name" value="LigD_Pol_like"/>
    <property type="match status" value="1"/>
</dbReference>
<dbReference type="Gene3D" id="3.90.920.10">
    <property type="entry name" value="DNA primase, PRIM domain"/>
    <property type="match status" value="1"/>
</dbReference>
<evidence type="ECO:0000313" key="3">
    <source>
        <dbReference type="Proteomes" id="UP000634529"/>
    </source>
</evidence>
<dbReference type="EMBL" id="JACYTN010000004">
    <property type="protein sequence ID" value="MBD8498313.1"/>
    <property type="molecule type" value="Genomic_DNA"/>
</dbReference>
<accession>A0ABR9AW01</accession>
<proteinExistence type="predicted"/>
<dbReference type="EC" id="6.5.1.1" evidence="2"/>
<name>A0ABR9AW01_9BACL</name>
<keyword evidence="3" id="KW-1185">Reference proteome</keyword>
<organism evidence="2 3">
    <name type="scientific">Paenibacillus arenosi</name>
    <dbReference type="NCBI Taxonomy" id="2774142"/>
    <lineage>
        <taxon>Bacteria</taxon>
        <taxon>Bacillati</taxon>
        <taxon>Bacillota</taxon>
        <taxon>Bacilli</taxon>
        <taxon>Bacillales</taxon>
        <taxon>Paenibacillaceae</taxon>
        <taxon>Paenibacillus</taxon>
    </lineage>
</organism>
<protein>
    <submittedName>
        <fullName evidence="2">Non-homologous end-joining DNA ligase</fullName>
        <ecNumber evidence="2">6.5.1.1</ecNumber>
    </submittedName>
</protein>
<comment type="caution">
    <text evidence="2">The sequence shown here is derived from an EMBL/GenBank/DDBJ whole genome shotgun (WGS) entry which is preliminary data.</text>
</comment>
<dbReference type="Pfam" id="PF21686">
    <property type="entry name" value="LigD_Prim-Pol"/>
    <property type="match status" value="1"/>
</dbReference>